<feature type="compositionally biased region" description="Basic and acidic residues" evidence="1">
    <location>
        <begin position="100"/>
        <end position="114"/>
    </location>
</feature>
<name>A0A3N0UCN8_9GAMM</name>
<feature type="compositionally biased region" description="Polar residues" evidence="1">
    <location>
        <begin position="11"/>
        <end position="30"/>
    </location>
</feature>
<dbReference type="EMBL" id="RJUJ01000012">
    <property type="protein sequence ID" value="ROH78317.1"/>
    <property type="molecule type" value="Genomic_DNA"/>
</dbReference>
<dbReference type="AlphaFoldDB" id="A0A3N0UCN8"/>
<feature type="region of interest" description="Disordered" evidence="1">
    <location>
        <begin position="96"/>
        <end position="123"/>
    </location>
</feature>
<accession>A0A3N0UCN8</accession>
<evidence type="ECO:0000313" key="4">
    <source>
        <dbReference type="Proteomes" id="UP000250186"/>
    </source>
</evidence>
<evidence type="ECO:0000256" key="1">
    <source>
        <dbReference type="SAM" id="MobiDB-lite"/>
    </source>
</evidence>
<evidence type="ECO:0000313" key="3">
    <source>
        <dbReference type="EMBL" id="ROH78317.1"/>
    </source>
</evidence>
<proteinExistence type="predicted"/>
<feature type="region of interest" description="Disordered" evidence="1">
    <location>
        <begin position="1"/>
        <end position="48"/>
    </location>
</feature>
<evidence type="ECO:0000313" key="2">
    <source>
        <dbReference type="EMBL" id="RAT36353.1"/>
    </source>
</evidence>
<evidence type="ECO:0000313" key="5">
    <source>
        <dbReference type="Proteomes" id="UP000274511"/>
    </source>
</evidence>
<reference evidence="3 5" key="2">
    <citation type="submission" date="2018-10" db="EMBL/GenBank/DDBJ databases">
        <title>New species genome.</title>
        <authorList>
            <person name="Li Y."/>
        </authorList>
    </citation>
    <scope>NUCLEOTIDE SEQUENCE [LARGE SCALE GENOMIC DNA]</scope>
    <source>
        <strain evidence="3 5">L6_4B</strain>
    </source>
</reference>
<protein>
    <submittedName>
        <fullName evidence="3">Uncharacterized protein</fullName>
    </submittedName>
</protein>
<feature type="compositionally biased region" description="Low complexity" evidence="1">
    <location>
        <begin position="38"/>
        <end position="48"/>
    </location>
</feature>
<dbReference type="Proteomes" id="UP000250186">
    <property type="component" value="Unassembled WGS sequence"/>
</dbReference>
<organism evidence="3 5">
    <name type="scientific">Lonsdalea populi</name>
    <dbReference type="NCBI Taxonomy" id="1172565"/>
    <lineage>
        <taxon>Bacteria</taxon>
        <taxon>Pseudomonadati</taxon>
        <taxon>Pseudomonadota</taxon>
        <taxon>Gammaproteobacteria</taxon>
        <taxon>Enterobacterales</taxon>
        <taxon>Pectobacteriaceae</taxon>
        <taxon>Lonsdalea</taxon>
    </lineage>
</organism>
<gene>
    <name evidence="2" type="ORF">AU492_04235</name>
    <name evidence="3" type="ORF">EC392_12650</name>
</gene>
<reference evidence="2 4" key="1">
    <citation type="submission" date="2016-02" db="EMBL/GenBank/DDBJ databases">
        <title>Species-wide whole genome sequencing reveals diversity, host range in Lonsdalea quercina.</title>
        <authorList>
            <person name="Li Y."/>
        </authorList>
    </citation>
    <scope>NUCLEOTIDE SEQUENCE [LARGE SCALE GENOMIC DNA]</scope>
    <source>
        <strain evidence="2 4">CFCC 12721</strain>
    </source>
</reference>
<dbReference type="Proteomes" id="UP000274511">
    <property type="component" value="Unassembled WGS sequence"/>
</dbReference>
<dbReference type="EMBL" id="LUSW01000007">
    <property type="protein sequence ID" value="RAT36353.1"/>
    <property type="molecule type" value="Genomic_DNA"/>
</dbReference>
<sequence>MVGGFKAYAGQQASPRNITVSRGLSGTQERQISDALRESSQSARQRQSVLTTGLQTLMDGGVDPMKGKDLLSIVDTAATATQADIRQRTQVGAALNTLKFDGRQVRPPADRRESGQPQRGRAG</sequence>
<keyword evidence="4" id="KW-1185">Reference proteome</keyword>
<comment type="caution">
    <text evidence="3">The sequence shown here is derived from an EMBL/GenBank/DDBJ whole genome shotgun (WGS) entry which is preliminary data.</text>
</comment>